<protein>
    <submittedName>
        <fullName evidence="1">Uncharacterized protein</fullName>
    </submittedName>
</protein>
<name>A0A445MSY4_9BACT</name>
<gene>
    <name evidence="1" type="ORF">PITCH_A140035</name>
</gene>
<evidence type="ECO:0000313" key="1">
    <source>
        <dbReference type="EMBL" id="SPD72555.1"/>
    </source>
</evidence>
<proteinExistence type="predicted"/>
<dbReference type="EMBL" id="OJIN01000046">
    <property type="protein sequence ID" value="SPD72555.1"/>
    <property type="molecule type" value="Genomic_DNA"/>
</dbReference>
<reference evidence="1" key="1">
    <citation type="submission" date="2018-01" db="EMBL/GenBank/DDBJ databases">
        <authorList>
            <person name="Regsiter A."/>
            <person name="William W."/>
        </authorList>
    </citation>
    <scope>NUCLEOTIDE SEQUENCE</scope>
    <source>
        <strain evidence="1">TRIP AH-1</strain>
    </source>
</reference>
<organism evidence="1">
    <name type="scientific">uncultured Desulfobacterium sp</name>
    <dbReference type="NCBI Taxonomy" id="201089"/>
    <lineage>
        <taxon>Bacteria</taxon>
        <taxon>Pseudomonadati</taxon>
        <taxon>Thermodesulfobacteriota</taxon>
        <taxon>Desulfobacteria</taxon>
        <taxon>Desulfobacterales</taxon>
        <taxon>Desulfobacteriaceae</taxon>
        <taxon>Desulfobacterium</taxon>
        <taxon>environmental samples</taxon>
    </lineage>
</organism>
<sequence>MIEGLLKKNPGTFTYGTVEAVYEALQQVQVRLRTDILIRVQTSLTGSLQAGDTVIVAENDQDQSKFIVQYSRKALPSQGTLLLI</sequence>
<dbReference type="AlphaFoldDB" id="A0A445MSY4"/>
<accession>A0A445MSY4</accession>